<dbReference type="GO" id="GO:0008237">
    <property type="term" value="F:metallopeptidase activity"/>
    <property type="evidence" value="ECO:0007669"/>
    <property type="project" value="UniProtKB-KW"/>
</dbReference>
<evidence type="ECO:0000256" key="5">
    <source>
        <dbReference type="ARBA" id="ARBA00023049"/>
    </source>
</evidence>
<feature type="domain" description="MPN" evidence="6">
    <location>
        <begin position="1"/>
        <end position="96"/>
    </location>
</feature>
<dbReference type="InterPro" id="IPR020891">
    <property type="entry name" value="UPF0758_CS"/>
</dbReference>
<dbReference type="PATRIC" id="fig|42253.5.peg.3581"/>
<evidence type="ECO:0000256" key="2">
    <source>
        <dbReference type="ARBA" id="ARBA00022723"/>
    </source>
</evidence>
<evidence type="ECO:0000259" key="6">
    <source>
        <dbReference type="PROSITE" id="PS50249"/>
    </source>
</evidence>
<dbReference type="PROSITE" id="PS50249">
    <property type="entry name" value="MPN"/>
    <property type="match status" value="1"/>
</dbReference>
<dbReference type="GO" id="GO:0006508">
    <property type="term" value="P:proteolysis"/>
    <property type="evidence" value="ECO:0007669"/>
    <property type="project" value="UniProtKB-KW"/>
</dbReference>
<dbReference type="OrthoDB" id="9804482at2"/>
<dbReference type="KEGG" id="nmv:NITMOv2_3629"/>
<keyword evidence="1" id="KW-0645">Protease</keyword>
<dbReference type="Proteomes" id="UP000069205">
    <property type="component" value="Chromosome"/>
</dbReference>
<dbReference type="PROSITE" id="PS01302">
    <property type="entry name" value="UPF0758"/>
    <property type="match status" value="1"/>
</dbReference>
<accession>A0A0K2GGF3</accession>
<evidence type="ECO:0000313" key="8">
    <source>
        <dbReference type="Proteomes" id="UP000069205"/>
    </source>
</evidence>
<keyword evidence="8" id="KW-1185">Reference proteome</keyword>
<dbReference type="RefSeq" id="WP_083448138.1">
    <property type="nucleotide sequence ID" value="NZ_CP011801.1"/>
</dbReference>
<keyword evidence="2" id="KW-0479">Metal-binding</keyword>
<dbReference type="EMBL" id="CP011801">
    <property type="protein sequence ID" value="ALA60021.1"/>
    <property type="molecule type" value="Genomic_DNA"/>
</dbReference>
<evidence type="ECO:0000256" key="4">
    <source>
        <dbReference type="ARBA" id="ARBA00022833"/>
    </source>
</evidence>
<dbReference type="InterPro" id="IPR001405">
    <property type="entry name" value="UPF0758"/>
</dbReference>
<evidence type="ECO:0000313" key="7">
    <source>
        <dbReference type="EMBL" id="ALA60021.1"/>
    </source>
</evidence>
<dbReference type="Gene3D" id="3.40.140.10">
    <property type="entry name" value="Cytidine Deaminase, domain 2"/>
    <property type="match status" value="1"/>
</dbReference>
<keyword evidence="5" id="KW-0482">Metalloprotease</keyword>
<dbReference type="AlphaFoldDB" id="A0A0K2GGF3"/>
<keyword evidence="4" id="KW-0862">Zinc</keyword>
<dbReference type="Pfam" id="PF04002">
    <property type="entry name" value="RadC"/>
    <property type="match status" value="1"/>
</dbReference>
<proteinExistence type="predicted"/>
<evidence type="ECO:0000256" key="3">
    <source>
        <dbReference type="ARBA" id="ARBA00022801"/>
    </source>
</evidence>
<dbReference type="InterPro" id="IPR025657">
    <property type="entry name" value="RadC_JAB"/>
</dbReference>
<reference evidence="7 8" key="1">
    <citation type="journal article" date="2015" name="Proc. Natl. Acad. Sci. U.S.A.">
        <title>Expanded metabolic versatility of ubiquitous nitrite-oxidizing bacteria from the genus Nitrospira.</title>
        <authorList>
            <person name="Koch H."/>
            <person name="Lucker S."/>
            <person name="Albertsen M."/>
            <person name="Kitzinger K."/>
            <person name="Herbold C."/>
            <person name="Spieck E."/>
            <person name="Nielsen P.H."/>
            <person name="Wagner M."/>
            <person name="Daims H."/>
        </authorList>
    </citation>
    <scope>NUCLEOTIDE SEQUENCE [LARGE SCALE GENOMIC DNA]</scope>
    <source>
        <strain evidence="7 8">NSP M-1</strain>
    </source>
</reference>
<dbReference type="InterPro" id="IPR037518">
    <property type="entry name" value="MPN"/>
</dbReference>
<dbReference type="PANTHER" id="PTHR30471:SF3">
    <property type="entry name" value="UPF0758 PROTEIN YEES-RELATED"/>
    <property type="match status" value="1"/>
</dbReference>
<evidence type="ECO:0000256" key="1">
    <source>
        <dbReference type="ARBA" id="ARBA00022670"/>
    </source>
</evidence>
<dbReference type="PANTHER" id="PTHR30471">
    <property type="entry name" value="DNA REPAIR PROTEIN RADC"/>
    <property type="match status" value="1"/>
</dbReference>
<sequence length="96" mass="10388">MKSRSMSHPGERAFLGTTLHAYPLPPSFRFARLRPPSGLLSLMPLQANATALTAAHNHPSGVTEPSESDRLLTRDLIAACQPIGIQVLDHLIVAPR</sequence>
<dbReference type="GO" id="GO:0046872">
    <property type="term" value="F:metal ion binding"/>
    <property type="evidence" value="ECO:0007669"/>
    <property type="project" value="UniProtKB-KW"/>
</dbReference>
<dbReference type="STRING" id="42253.NITMOv2_3629"/>
<keyword evidence="3" id="KW-0378">Hydrolase</keyword>
<organism evidence="7 8">
    <name type="scientific">Nitrospira moscoviensis</name>
    <dbReference type="NCBI Taxonomy" id="42253"/>
    <lineage>
        <taxon>Bacteria</taxon>
        <taxon>Pseudomonadati</taxon>
        <taxon>Nitrospirota</taxon>
        <taxon>Nitrospiria</taxon>
        <taxon>Nitrospirales</taxon>
        <taxon>Nitrospiraceae</taxon>
        <taxon>Nitrospira</taxon>
    </lineage>
</organism>
<gene>
    <name evidence="7" type="ORF">NITMOv2_3629</name>
</gene>
<protein>
    <recommendedName>
        <fullName evidence="6">MPN domain-containing protein</fullName>
    </recommendedName>
</protein>
<name>A0A0K2GGF3_NITMO</name>